<evidence type="ECO:0000313" key="1">
    <source>
        <dbReference type="EMBL" id="DAD79017.1"/>
    </source>
</evidence>
<sequence>MEKITIERTHGGETPYIEKVTLAAGKYYLVRENTADGSVTSEEITDTTTDPRTGRVDLVLPENDAGRKFLAAYKVTEGNAFTLVPRYGYTGSADLATCKTSKDRLPYWFDALDDADKATYNAIRAKAIERMESPAYALQEQIKKQLAQLEKLQAQLRAMQG</sequence>
<dbReference type="EMBL" id="BK014855">
    <property type="protein sequence ID" value="DAD79017.1"/>
    <property type="molecule type" value="Genomic_DNA"/>
</dbReference>
<protein>
    <submittedName>
        <fullName evidence="1">Uncharacterized protein</fullName>
    </submittedName>
</protein>
<organism evidence="1">
    <name type="scientific">Siphoviridae sp. ctv4j104</name>
    <dbReference type="NCBI Taxonomy" id="2826510"/>
    <lineage>
        <taxon>Viruses</taxon>
        <taxon>Duplodnaviria</taxon>
        <taxon>Heunggongvirae</taxon>
        <taxon>Uroviricota</taxon>
        <taxon>Caudoviricetes</taxon>
    </lineage>
</organism>
<proteinExistence type="predicted"/>
<name>A0A8S5M9J6_9CAUD</name>
<accession>A0A8S5M9J6</accession>
<reference evidence="1" key="1">
    <citation type="journal article" date="2021" name="Proc. Natl. Acad. Sci. U.S.A.">
        <title>A Catalog of Tens of Thousands of Viruses from Human Metagenomes Reveals Hidden Associations with Chronic Diseases.</title>
        <authorList>
            <person name="Tisza M.J."/>
            <person name="Buck C.B."/>
        </authorList>
    </citation>
    <scope>NUCLEOTIDE SEQUENCE</scope>
    <source>
        <strain evidence="1">Ctv4j104</strain>
    </source>
</reference>